<keyword evidence="9" id="KW-1185">Reference proteome</keyword>
<feature type="transmembrane region" description="Helical" evidence="7">
    <location>
        <begin position="424"/>
        <end position="442"/>
    </location>
</feature>
<dbReference type="PANTHER" id="PTHR11654">
    <property type="entry name" value="OLIGOPEPTIDE TRANSPORTER-RELATED"/>
    <property type="match status" value="1"/>
</dbReference>
<accession>A0ABQ8Y8T2</accession>
<evidence type="ECO:0000256" key="6">
    <source>
        <dbReference type="SAM" id="MobiDB-lite"/>
    </source>
</evidence>
<evidence type="ECO:0000313" key="8">
    <source>
        <dbReference type="EMBL" id="KAJ6241035.1"/>
    </source>
</evidence>
<reference evidence="8" key="1">
    <citation type="submission" date="2022-08" db="EMBL/GenBank/DDBJ databases">
        <title>Novel sulfate-reducing endosymbionts in the free-living metamonad Anaeramoeba.</title>
        <authorList>
            <person name="Jerlstrom-Hultqvist J."/>
            <person name="Cepicka I."/>
            <person name="Gallot-Lavallee L."/>
            <person name="Salas-Leiva D."/>
            <person name="Curtis B.A."/>
            <person name="Zahonova K."/>
            <person name="Pipaliya S."/>
            <person name="Dacks J."/>
            <person name="Roger A.J."/>
        </authorList>
    </citation>
    <scope>NUCLEOTIDE SEQUENCE</scope>
    <source>
        <strain evidence="8">Schooner1</strain>
    </source>
</reference>
<feature type="region of interest" description="Disordered" evidence="6">
    <location>
        <begin position="318"/>
        <end position="348"/>
    </location>
</feature>
<evidence type="ECO:0000256" key="3">
    <source>
        <dbReference type="ARBA" id="ARBA00022692"/>
    </source>
</evidence>
<feature type="compositionally biased region" description="Low complexity" evidence="6">
    <location>
        <begin position="40"/>
        <end position="58"/>
    </location>
</feature>
<comment type="subcellular location">
    <subcellularLocation>
        <location evidence="1">Membrane</location>
        <topology evidence="1">Multi-pass membrane protein</topology>
    </subcellularLocation>
</comment>
<keyword evidence="5 7" id="KW-0472">Membrane</keyword>
<feature type="transmembrane region" description="Helical" evidence="7">
    <location>
        <begin position="495"/>
        <end position="515"/>
    </location>
</feature>
<dbReference type="Proteomes" id="UP001150062">
    <property type="component" value="Unassembled WGS sequence"/>
</dbReference>
<comment type="caution">
    <text evidence="8">The sequence shown here is derived from an EMBL/GenBank/DDBJ whole genome shotgun (WGS) entry which is preliminary data.</text>
</comment>
<gene>
    <name evidence="8" type="ORF">M0813_23685</name>
</gene>
<evidence type="ECO:0000256" key="2">
    <source>
        <dbReference type="ARBA" id="ARBA00005982"/>
    </source>
</evidence>
<keyword evidence="4 7" id="KW-1133">Transmembrane helix</keyword>
<feature type="compositionally biased region" description="Basic residues" evidence="6">
    <location>
        <begin position="322"/>
        <end position="333"/>
    </location>
</feature>
<evidence type="ECO:0000256" key="4">
    <source>
        <dbReference type="ARBA" id="ARBA00022989"/>
    </source>
</evidence>
<feature type="region of interest" description="Disordered" evidence="6">
    <location>
        <begin position="40"/>
        <end position="73"/>
    </location>
</feature>
<dbReference type="PROSITE" id="PS01022">
    <property type="entry name" value="PTR2_1"/>
    <property type="match status" value="1"/>
</dbReference>
<evidence type="ECO:0000313" key="9">
    <source>
        <dbReference type="Proteomes" id="UP001150062"/>
    </source>
</evidence>
<feature type="transmembrane region" description="Helical" evidence="7">
    <location>
        <begin position="454"/>
        <end position="475"/>
    </location>
</feature>
<feature type="transmembrane region" description="Helical" evidence="7">
    <location>
        <begin position="217"/>
        <end position="239"/>
    </location>
</feature>
<comment type="similarity">
    <text evidence="2">Belongs to the major facilitator superfamily. Proton-dependent oligopeptide transporter (POT/PTR) (TC 2.A.17) family.</text>
</comment>
<evidence type="ECO:0000256" key="1">
    <source>
        <dbReference type="ARBA" id="ARBA00004141"/>
    </source>
</evidence>
<feature type="transmembrane region" description="Helical" evidence="7">
    <location>
        <begin position="123"/>
        <end position="143"/>
    </location>
</feature>
<evidence type="ECO:0000256" key="7">
    <source>
        <dbReference type="SAM" id="Phobius"/>
    </source>
</evidence>
<dbReference type="EMBL" id="JAOAOG010000197">
    <property type="protein sequence ID" value="KAJ6241035.1"/>
    <property type="molecule type" value="Genomic_DNA"/>
</dbReference>
<dbReference type="InterPro" id="IPR000109">
    <property type="entry name" value="POT_fam"/>
</dbReference>
<feature type="transmembrane region" description="Helical" evidence="7">
    <location>
        <begin position="150"/>
        <end position="172"/>
    </location>
</feature>
<proteinExistence type="inferred from homology"/>
<feature type="transmembrane region" description="Helical" evidence="7">
    <location>
        <begin position="527"/>
        <end position="549"/>
    </location>
</feature>
<feature type="transmembrane region" description="Helical" evidence="7">
    <location>
        <begin position="555"/>
        <end position="574"/>
    </location>
</feature>
<feature type="transmembrane region" description="Helical" evidence="7">
    <location>
        <begin position="98"/>
        <end position="117"/>
    </location>
</feature>
<organism evidence="8 9">
    <name type="scientific">Anaeramoeba flamelloides</name>
    <dbReference type="NCBI Taxonomy" id="1746091"/>
    <lineage>
        <taxon>Eukaryota</taxon>
        <taxon>Metamonada</taxon>
        <taxon>Anaeramoebidae</taxon>
        <taxon>Anaeramoeba</taxon>
    </lineage>
</organism>
<protein>
    <submittedName>
        <fullName evidence="8">Solute carrier family 15 member 1</fullName>
    </submittedName>
</protein>
<feature type="transmembrane region" description="Helical" evidence="7">
    <location>
        <begin position="245"/>
        <end position="265"/>
    </location>
</feature>
<evidence type="ECO:0000256" key="5">
    <source>
        <dbReference type="ARBA" id="ARBA00023136"/>
    </source>
</evidence>
<dbReference type="SUPFAM" id="SSF103473">
    <property type="entry name" value="MFS general substrate transporter"/>
    <property type="match status" value="1"/>
</dbReference>
<keyword evidence="3 7" id="KW-0812">Transmembrane</keyword>
<sequence length="629" mass="71969">MSDSESYHNFSLSWETIKRKEQIKQAETIKNKISKGVVSLGLSGSSTESTLSINSTSENSKHEQEEEELNELNNQRKMKTKINSRFLLILSSEFGERFCYFGNRSLIVLFFVFFGISEDRSTAYYHLFVFLCYFLPFFGAFIADSWLGKFGTILIFSWVYCLGCFLLSLSAYQKSITLTWVSLILMALGTGCIKPNVPGFLSDQFVPKVTPRLLTKLYSIFYFALNFGAFLATIFVPLLMSSVGFAFAFLLSAIVMSLSALIFTLGNSYFKKLKMPTQLVGRTFKTIYIAIKARHQAKKNKVYLPRDHWLDWAKGKPQTRIQTKHKSNRRSGKQLHIQSEPKLQSEGSHYPSLHTVEGEAFVNDLRSVFETCKLFLPLPIFWALFYQHASTWVLQTSEMDLSLPFVKSKAFQIQPSQVIALNPLLLMLLAPLMDQVIYPFLYKCKIQPTPIKRMSAGFIFLSISFIVAAILEIQIKSKSKNKEDKISWLWQIPQYILLTIADVLVSVTGLELTASESSVDTKSLLQRIWLLTTAIGNLLVVIAIEIHALNTKSEIELLFFVFSGLMIIFFLLFLKISKNFKYNVIPYEKRGDDTMIKEPYVTNLFKRFGKVDLSKEFNEQSLLLDAEHF</sequence>
<name>A0ABQ8Y8T2_9EUKA</name>
<dbReference type="Pfam" id="PF00854">
    <property type="entry name" value="PTR2"/>
    <property type="match status" value="1"/>
</dbReference>
<dbReference type="InterPro" id="IPR018456">
    <property type="entry name" value="PTR2_symporter_CS"/>
</dbReference>
<dbReference type="Gene3D" id="1.20.1250.20">
    <property type="entry name" value="MFS general substrate transporter like domains"/>
    <property type="match status" value="1"/>
</dbReference>
<dbReference type="InterPro" id="IPR036259">
    <property type="entry name" value="MFS_trans_sf"/>
</dbReference>